<dbReference type="PROSITE" id="PS51257">
    <property type="entry name" value="PROKAR_LIPOPROTEIN"/>
    <property type="match status" value="1"/>
</dbReference>
<protein>
    <submittedName>
        <fullName evidence="4">Flp pilus assembly protein TadD</fullName>
    </submittedName>
</protein>
<evidence type="ECO:0000313" key="4">
    <source>
        <dbReference type="EMBL" id="NYH75459.1"/>
    </source>
</evidence>
<dbReference type="InterPro" id="IPR019734">
    <property type="entry name" value="TPR_rpt"/>
</dbReference>
<dbReference type="InterPro" id="IPR011990">
    <property type="entry name" value="TPR-like_helical_dom_sf"/>
</dbReference>
<evidence type="ECO:0000313" key="5">
    <source>
        <dbReference type="Proteomes" id="UP000578688"/>
    </source>
</evidence>
<sequence>MKRVVTVVGVVGLLAGCASSPAQSPWLMSRGAAIPMTCAPLSQDQELALNLAQKTADEGRLHAALANLERLPGGLPQANLYKARILRSLNRPEAQALYTSLLGTCLKAQGEHGLGQLASAQGRYQEALEHLRLAANLDPTSDTIRNDLGVVYMNLGRMDEARFELLTALELNETEKQPALNLLTLLIFQGNLPQASALAQRMGFSASEFRTAEQRAQTLRSQIGVAGAAAAKPGTPTPASGAQQRSPAAETPAPKPAETRPAPAQQAVAPVVAAPVAKPADKPVAPQPVAQPAVARAAESPARPAPAVPAPQLSNFRPAPVVPLSVASAARPPAAPAPAVAPVVVAAAPAPAVTRTAVASVAPSRQVAAAPVAVNQPAAPAVAAPAPAAAPATVAQAPAASVAPTPVATPRIAAPAVVQPAAPAVAAAPAVPAPVASVASAAPASRSIASAPGSIPAATPASQARAKIEMRPGRLIVPDDGGFIRVEPVGDLQGNAVANQR</sequence>
<feature type="signal peptide" evidence="3">
    <location>
        <begin position="1"/>
        <end position="24"/>
    </location>
</feature>
<dbReference type="SMART" id="SM00028">
    <property type="entry name" value="TPR"/>
    <property type="match status" value="2"/>
</dbReference>
<organism evidence="4 5">
    <name type="scientific">Phytopseudomonas flavescens</name>
    <dbReference type="NCBI Taxonomy" id="29435"/>
    <lineage>
        <taxon>Bacteria</taxon>
        <taxon>Pseudomonadati</taxon>
        <taxon>Pseudomonadota</taxon>
        <taxon>Gammaproteobacteria</taxon>
        <taxon>Pseudomonadales</taxon>
        <taxon>Pseudomonadaceae</taxon>
        <taxon>Phytopseudomonas</taxon>
    </lineage>
</organism>
<comment type="caution">
    <text evidence="4">The sequence shown here is derived from an EMBL/GenBank/DDBJ whole genome shotgun (WGS) entry which is preliminary data.</text>
</comment>
<feature type="chain" id="PRO_5031102261" evidence="3">
    <location>
        <begin position="25"/>
        <end position="501"/>
    </location>
</feature>
<evidence type="ECO:0000256" key="2">
    <source>
        <dbReference type="SAM" id="MobiDB-lite"/>
    </source>
</evidence>
<dbReference type="PROSITE" id="PS50005">
    <property type="entry name" value="TPR"/>
    <property type="match status" value="1"/>
</dbReference>
<dbReference type="RefSeq" id="WP_218878508.1">
    <property type="nucleotide sequence ID" value="NZ_JACBYV010000001.1"/>
</dbReference>
<evidence type="ECO:0000256" key="1">
    <source>
        <dbReference type="PROSITE-ProRule" id="PRU00339"/>
    </source>
</evidence>
<dbReference type="SUPFAM" id="SSF48452">
    <property type="entry name" value="TPR-like"/>
    <property type="match status" value="1"/>
</dbReference>
<name>A0A7Y9XSL3_9GAMM</name>
<feature type="repeat" description="TPR" evidence="1">
    <location>
        <begin position="108"/>
        <end position="141"/>
    </location>
</feature>
<evidence type="ECO:0000256" key="3">
    <source>
        <dbReference type="SAM" id="SignalP"/>
    </source>
</evidence>
<dbReference type="Proteomes" id="UP000578688">
    <property type="component" value="Unassembled WGS sequence"/>
</dbReference>
<keyword evidence="3" id="KW-0732">Signal</keyword>
<dbReference type="Gene3D" id="1.25.40.10">
    <property type="entry name" value="Tetratricopeptide repeat domain"/>
    <property type="match status" value="1"/>
</dbReference>
<keyword evidence="1" id="KW-0802">TPR repeat</keyword>
<dbReference type="EMBL" id="JACBYV010000001">
    <property type="protein sequence ID" value="NYH75459.1"/>
    <property type="molecule type" value="Genomic_DNA"/>
</dbReference>
<dbReference type="AlphaFoldDB" id="A0A7Y9XSL3"/>
<gene>
    <name evidence="4" type="ORF">FHR27_004069</name>
</gene>
<accession>A0A7Y9XSL3</accession>
<reference evidence="4 5" key="1">
    <citation type="submission" date="2020-07" db="EMBL/GenBank/DDBJ databases">
        <title>Genomic analyses of the natural microbiome of Caenorhabditis elegans.</title>
        <authorList>
            <person name="Samuel B."/>
        </authorList>
    </citation>
    <scope>NUCLEOTIDE SEQUENCE [LARGE SCALE GENOMIC DNA]</scope>
    <source>
        <strain evidence="4 5">BIGb0408</strain>
    </source>
</reference>
<dbReference type="Pfam" id="PF14559">
    <property type="entry name" value="TPR_19"/>
    <property type="match status" value="1"/>
</dbReference>
<feature type="region of interest" description="Disordered" evidence="2">
    <location>
        <begin position="223"/>
        <end position="314"/>
    </location>
</feature>
<feature type="compositionally biased region" description="Low complexity" evidence="2">
    <location>
        <begin position="259"/>
        <end position="302"/>
    </location>
</feature>
<feature type="compositionally biased region" description="Low complexity" evidence="2">
    <location>
        <begin position="226"/>
        <end position="252"/>
    </location>
</feature>
<keyword evidence="5" id="KW-1185">Reference proteome</keyword>
<proteinExistence type="predicted"/>